<feature type="binding site" evidence="2">
    <location>
        <position position="411"/>
    </location>
    <ligand>
        <name>Ni(2+)</name>
        <dbReference type="ChEBI" id="CHEBI:49786"/>
    </ligand>
</feature>
<dbReference type="Gene3D" id="1.10.645.10">
    <property type="entry name" value="Cytochrome-c3 Hydrogenase, chain B"/>
    <property type="match status" value="1"/>
</dbReference>
<feature type="binding site" evidence="2">
    <location>
        <position position="63"/>
    </location>
    <ligand>
        <name>Ni(2+)</name>
        <dbReference type="ChEBI" id="CHEBI:49786"/>
    </ligand>
</feature>
<protein>
    <submittedName>
        <fullName evidence="3">Nickel-dependent hydrogenase large subunit</fullName>
    </submittedName>
</protein>
<feature type="binding site" evidence="2">
    <location>
        <position position="417"/>
    </location>
    <ligand>
        <name>Mg(2+)</name>
        <dbReference type="ChEBI" id="CHEBI:18420"/>
    </ligand>
</feature>
<keyword evidence="2" id="KW-0533">Nickel</keyword>
<keyword evidence="2" id="KW-0479">Metal-binding</keyword>
<evidence type="ECO:0000313" key="3">
    <source>
        <dbReference type="EMBL" id="MBS3058119.1"/>
    </source>
</evidence>
<dbReference type="InterPro" id="IPR001501">
    <property type="entry name" value="Ni-dep_hyd_lsu"/>
</dbReference>
<keyword evidence="2" id="KW-0408">Iron</keyword>
<dbReference type="PANTHER" id="PTHR43600:SF4">
    <property type="entry name" value="CYTOSOLIC NIFE-HYDROGENASE, ALPHA SUBUNIT"/>
    <property type="match status" value="1"/>
</dbReference>
<dbReference type="SUPFAM" id="SSF56762">
    <property type="entry name" value="HydB/Nqo4-like"/>
    <property type="match status" value="1"/>
</dbReference>
<dbReference type="EMBL" id="JAGVWB010000011">
    <property type="protein sequence ID" value="MBS3058119.1"/>
    <property type="molecule type" value="Genomic_DNA"/>
</dbReference>
<evidence type="ECO:0000313" key="4">
    <source>
        <dbReference type="Proteomes" id="UP000680185"/>
    </source>
</evidence>
<proteinExistence type="predicted"/>
<feature type="binding site" evidence="2">
    <location>
        <position position="66"/>
    </location>
    <ligand>
        <name>Ni(2+)</name>
        <dbReference type="ChEBI" id="CHEBI:49786"/>
    </ligand>
</feature>
<comment type="cofactor">
    <cofactor evidence="2">
        <name>Fe cation</name>
        <dbReference type="ChEBI" id="CHEBI:24875"/>
    </cofactor>
</comment>
<dbReference type="Pfam" id="PF00374">
    <property type="entry name" value="NiFeSe_Hases"/>
    <property type="match status" value="2"/>
</dbReference>
<sequence length="424" mass="48120">MHDAHIHLDEMSKMEGQACLDVVVKKGKVEDVKLKVAENKRFFEQACVGKKFKEIPMLVSRVCGTCSAAHLLASIEGIEQAFDFQPSEQTVLLRKLLLFGEMIRDHGMHLYYFCLPDIFGKDSILEFEGPLHKWLHDSMDVRGSGTKLSDWIGGRSIHPITPIVGGFSKIPPMSEVHEIKHELEHAREKAVLLVEQFFRQPIDFERKTNHVALVTEDYSFLKGVIKTSSGESVEESDFARHLDEVVMPYSNATGFTFEGKEYSVGALSRLVLNQRALHKNTREELKRHLKVFPNNDPFTNTLAQAIEIVHCIDYSLELLEGLDLKPEKPGILEPVESRGVGCIEAPRGTLYYSMFFGNDGICSKAEIVIPTAQNLRNIERDVKEYLPSILHRKREDIELGIESLVRAYDPCLSCATHFLKVKWK</sequence>
<reference evidence="3" key="1">
    <citation type="submission" date="2021-03" db="EMBL/GenBank/DDBJ databases">
        <authorList>
            <person name="Jaffe A."/>
        </authorList>
    </citation>
    <scope>NUCLEOTIDE SEQUENCE</scope>
    <source>
        <strain evidence="3">RIFCSPLOWO2_01_FULL_43_13</strain>
    </source>
</reference>
<dbReference type="GO" id="GO:0008901">
    <property type="term" value="F:ferredoxin hydrogenase activity"/>
    <property type="evidence" value="ECO:0007669"/>
    <property type="project" value="InterPro"/>
</dbReference>
<accession>A0A8T4KY54</accession>
<dbReference type="InterPro" id="IPR029014">
    <property type="entry name" value="NiFe-Hase_large"/>
</dbReference>
<keyword evidence="1" id="KW-0560">Oxidoreductase</keyword>
<dbReference type="InterPro" id="IPR018194">
    <property type="entry name" value="Ni-dep_hyd_lsu_Ni_BS"/>
</dbReference>
<dbReference type="AlphaFoldDB" id="A0A8T4KY54"/>
<reference evidence="3" key="2">
    <citation type="submission" date="2021-05" db="EMBL/GenBank/DDBJ databases">
        <title>Protein family content uncovers lineage relationships and bacterial pathway maintenance mechanisms in DPANN archaea.</title>
        <authorList>
            <person name="Castelle C.J."/>
            <person name="Meheust R."/>
            <person name="Jaffe A.L."/>
            <person name="Seitz K."/>
            <person name="Gong X."/>
            <person name="Baker B.J."/>
            <person name="Banfield J.F."/>
        </authorList>
    </citation>
    <scope>NUCLEOTIDE SEQUENCE</scope>
    <source>
        <strain evidence="3">RIFCSPLOWO2_01_FULL_43_13</strain>
    </source>
</reference>
<evidence type="ECO:0000256" key="2">
    <source>
        <dbReference type="PIRSR" id="PIRSR601501-1"/>
    </source>
</evidence>
<keyword evidence="2" id="KW-0460">Magnesium</keyword>
<dbReference type="GO" id="GO:0016151">
    <property type="term" value="F:nickel cation binding"/>
    <property type="evidence" value="ECO:0007669"/>
    <property type="project" value="InterPro"/>
</dbReference>
<organism evidence="3 4">
    <name type="scientific">Candidatus Iainarchaeum sp</name>
    <dbReference type="NCBI Taxonomy" id="3101447"/>
    <lineage>
        <taxon>Archaea</taxon>
        <taxon>Candidatus Iainarchaeota</taxon>
        <taxon>Candidatus Iainarchaeia</taxon>
        <taxon>Candidatus Iainarchaeales</taxon>
        <taxon>Candidatus Iainarchaeaceae</taxon>
        <taxon>Candidatus Iainarchaeum</taxon>
    </lineage>
</organism>
<comment type="cofactor">
    <cofactor evidence="2">
        <name>Ni(2+)</name>
        <dbReference type="ChEBI" id="CHEBI:49786"/>
    </cofactor>
</comment>
<feature type="binding site" evidence="2">
    <location>
        <position position="367"/>
    </location>
    <ligand>
        <name>Mg(2+)</name>
        <dbReference type="ChEBI" id="CHEBI:18420"/>
    </ligand>
</feature>
<feature type="binding site" evidence="2">
    <location>
        <position position="66"/>
    </location>
    <ligand>
        <name>Fe cation</name>
        <dbReference type="ChEBI" id="CHEBI:24875"/>
    </ligand>
</feature>
<comment type="caution">
    <text evidence="3">The sequence shown here is derived from an EMBL/GenBank/DDBJ whole genome shotgun (WGS) entry which is preliminary data.</text>
</comment>
<name>A0A8T4KY54_9ARCH</name>
<gene>
    <name evidence="3" type="ORF">J4478_01835</name>
</gene>
<evidence type="ECO:0000256" key="1">
    <source>
        <dbReference type="ARBA" id="ARBA00023002"/>
    </source>
</evidence>
<dbReference type="PANTHER" id="PTHR43600">
    <property type="entry name" value="COENZYME F420 HYDROGENASE, SUBUNIT ALPHA"/>
    <property type="match status" value="1"/>
</dbReference>
<feature type="binding site" evidence="2">
    <location>
        <position position="414"/>
    </location>
    <ligand>
        <name>Fe cation</name>
        <dbReference type="ChEBI" id="CHEBI:24875"/>
    </ligand>
</feature>
<dbReference type="PROSITE" id="PS00508">
    <property type="entry name" value="NI_HGENASE_L_2"/>
    <property type="match status" value="1"/>
</dbReference>
<dbReference type="Proteomes" id="UP000680185">
    <property type="component" value="Unassembled WGS sequence"/>
</dbReference>
<feature type="binding site" evidence="2">
    <location>
        <position position="44"/>
    </location>
    <ligand>
        <name>Mg(2+)</name>
        <dbReference type="ChEBI" id="CHEBI:18420"/>
    </ligand>
</feature>